<proteinExistence type="predicted"/>
<gene>
    <name evidence="1" type="ORF">LCPAC404_00110</name>
</gene>
<name>A0A481ZC01_9VIRU</name>
<evidence type="ECO:0000313" key="1">
    <source>
        <dbReference type="EMBL" id="QBK93307.1"/>
    </source>
</evidence>
<reference evidence="1" key="1">
    <citation type="journal article" date="2019" name="MBio">
        <title>Virus Genomes from Deep Sea Sediments Expand the Ocean Megavirome and Support Independent Origins of Viral Gigantism.</title>
        <authorList>
            <person name="Backstrom D."/>
            <person name="Yutin N."/>
            <person name="Jorgensen S.L."/>
            <person name="Dharamshi J."/>
            <person name="Homa F."/>
            <person name="Zaremba-Niedwiedzka K."/>
            <person name="Spang A."/>
            <person name="Wolf Y.I."/>
            <person name="Koonin E.V."/>
            <person name="Ettema T.J."/>
        </authorList>
    </citation>
    <scope>NUCLEOTIDE SEQUENCE</scope>
</reference>
<accession>A0A481ZC01</accession>
<sequence length="368" mass="42434">MIKYGCRTSVFNHPTDGGTCLTTSDPKNICNGCRDKFKYEYQFPADHCVLLLTCAKQTLQQLLKIPYDTINWSSHKLVIFRTAIDAKLAAEMLKSRLLCDCDGSVKHIIVHYDNRSKSMVLGRRKSSNQCRLCYNVGNKRCIGKYCVKCCMYNSFDFCVEHTQQNDIISSRCLGAVFNEKNNCARVFNSMFFCGKCNSKFVSQKSYIYPADRCVYVNKHLDIDKIPRHQLLIIKSPTGYICAFKTKDIANRIAEKNKSKLLTTVKSIEVYFCDDFSRMRCNFIFKDVIDYYNDQLKILMKDTNRDVQRMLCDSTTHDIFNIAVDSTSLKTPVNSDTPKSLRSPRSLINTDQSLNFDLLEIFMLDDNNY</sequence>
<dbReference type="EMBL" id="MK500594">
    <property type="protein sequence ID" value="QBK93307.1"/>
    <property type="molecule type" value="Genomic_DNA"/>
</dbReference>
<protein>
    <submittedName>
        <fullName evidence="1">Uncharacterized protein</fullName>
    </submittedName>
</protein>
<organism evidence="1">
    <name type="scientific">Pithovirus LCPAC404</name>
    <dbReference type="NCBI Taxonomy" id="2506597"/>
    <lineage>
        <taxon>Viruses</taxon>
        <taxon>Pithoviruses</taxon>
    </lineage>
</organism>